<feature type="domain" description="Integrin alpha second immunoglobulin-like" evidence="6">
    <location>
        <begin position="58"/>
        <end position="218"/>
    </location>
</feature>
<evidence type="ECO:0000256" key="1">
    <source>
        <dbReference type="ARBA" id="ARBA00004479"/>
    </source>
</evidence>
<gene>
    <name evidence="7" type="ORF">UPYG_G00163520</name>
</gene>
<dbReference type="Gene3D" id="2.60.40.1510">
    <property type="entry name" value="ntegrin, alpha v. Chain A, domain 3"/>
    <property type="match status" value="1"/>
</dbReference>
<accession>A0ABD0WRS9</accession>
<dbReference type="GO" id="GO:0016020">
    <property type="term" value="C:membrane"/>
    <property type="evidence" value="ECO:0007669"/>
    <property type="project" value="UniProtKB-SubCell"/>
</dbReference>
<evidence type="ECO:0000259" key="6">
    <source>
        <dbReference type="Pfam" id="PF20805"/>
    </source>
</evidence>
<reference evidence="7 8" key="1">
    <citation type="submission" date="2024-06" db="EMBL/GenBank/DDBJ databases">
        <authorList>
            <person name="Pan Q."/>
            <person name="Wen M."/>
            <person name="Jouanno E."/>
            <person name="Zahm M."/>
            <person name="Klopp C."/>
            <person name="Cabau C."/>
            <person name="Louis A."/>
            <person name="Berthelot C."/>
            <person name="Parey E."/>
            <person name="Roest Crollius H."/>
            <person name="Montfort J."/>
            <person name="Robinson-Rechavi M."/>
            <person name="Bouchez O."/>
            <person name="Lampietro C."/>
            <person name="Lopez Roques C."/>
            <person name="Donnadieu C."/>
            <person name="Postlethwait J."/>
            <person name="Bobe J."/>
            <person name="Verreycken H."/>
            <person name="Guiguen Y."/>
        </authorList>
    </citation>
    <scope>NUCLEOTIDE SEQUENCE [LARGE SCALE GENOMIC DNA]</scope>
    <source>
        <strain evidence="7">Up_M1</strain>
        <tissue evidence="7">Testis</tissue>
    </source>
</reference>
<dbReference type="InterPro" id="IPR032695">
    <property type="entry name" value="Integrin_dom_sf"/>
</dbReference>
<evidence type="ECO:0000313" key="7">
    <source>
        <dbReference type="EMBL" id="KAL0977938.1"/>
    </source>
</evidence>
<evidence type="ECO:0000256" key="3">
    <source>
        <dbReference type="ARBA" id="ARBA00023136"/>
    </source>
</evidence>
<evidence type="ECO:0000313" key="8">
    <source>
        <dbReference type="Proteomes" id="UP001557470"/>
    </source>
</evidence>
<dbReference type="SUPFAM" id="SSF69179">
    <property type="entry name" value="Integrin domains"/>
    <property type="match status" value="1"/>
</dbReference>
<dbReference type="AlphaFoldDB" id="A0ABD0WRS9"/>
<feature type="region of interest" description="Disordered" evidence="5">
    <location>
        <begin position="1"/>
        <end position="31"/>
    </location>
</feature>
<name>A0ABD0WRS9_UMBPY</name>
<dbReference type="Pfam" id="PF20805">
    <property type="entry name" value="Integrin_A_Ig_2"/>
    <property type="match status" value="1"/>
</dbReference>
<dbReference type="Proteomes" id="UP001557470">
    <property type="component" value="Unassembled WGS sequence"/>
</dbReference>
<proteinExistence type="predicted"/>
<organism evidence="7 8">
    <name type="scientific">Umbra pygmaea</name>
    <name type="common">Eastern mudminnow</name>
    <dbReference type="NCBI Taxonomy" id="75934"/>
    <lineage>
        <taxon>Eukaryota</taxon>
        <taxon>Metazoa</taxon>
        <taxon>Chordata</taxon>
        <taxon>Craniata</taxon>
        <taxon>Vertebrata</taxon>
        <taxon>Euteleostomi</taxon>
        <taxon>Actinopterygii</taxon>
        <taxon>Neopterygii</taxon>
        <taxon>Teleostei</taxon>
        <taxon>Protacanthopterygii</taxon>
        <taxon>Esociformes</taxon>
        <taxon>Umbridae</taxon>
        <taxon>Umbra</taxon>
    </lineage>
</organism>
<evidence type="ECO:0000256" key="4">
    <source>
        <dbReference type="ARBA" id="ARBA00023180"/>
    </source>
</evidence>
<keyword evidence="2" id="KW-0401">Integrin</keyword>
<sequence>MAEGQARPHLSWSSLTASDPPMISLDTNPEDRDKLPPILSVATSSVLHSEVNFLREGCGDDQICQSNLGVIYQFGSRPPTSDLFTPLPRNEEGVSVFSLSDQRSMVLEVTVTNTPSDPLHPEEDGDDAHAAQLLVTLPDTLSYAGFRGQQVVCQANKNGSQAECELGNPMKRDATLRFYIILSTSNITIETTELTVHLLLATISEQPDLVPVTAVAKVIIELPLAVSGLARPHQLFFSGAVRGERHGLTLTEVGSPCGVLSSR</sequence>
<keyword evidence="4" id="KW-0325">Glycoprotein</keyword>
<keyword evidence="8" id="KW-1185">Reference proteome</keyword>
<dbReference type="GO" id="GO:0007229">
    <property type="term" value="P:integrin-mediated signaling pathway"/>
    <property type="evidence" value="ECO:0007669"/>
    <property type="project" value="UniProtKB-KW"/>
</dbReference>
<dbReference type="EMBL" id="JAGEUA010000005">
    <property type="protein sequence ID" value="KAL0977938.1"/>
    <property type="molecule type" value="Genomic_DNA"/>
</dbReference>
<keyword evidence="3" id="KW-0472">Membrane</keyword>
<protein>
    <recommendedName>
        <fullName evidence="6">Integrin alpha second immunoglobulin-like domain-containing protein</fullName>
    </recommendedName>
</protein>
<dbReference type="PANTHER" id="PTHR23220:SF90">
    <property type="entry name" value="INTEGRIN ALPHA-7"/>
    <property type="match status" value="1"/>
</dbReference>
<dbReference type="PANTHER" id="PTHR23220">
    <property type="entry name" value="INTEGRIN ALPHA"/>
    <property type="match status" value="1"/>
</dbReference>
<comment type="caution">
    <text evidence="7">The sequence shown here is derived from an EMBL/GenBank/DDBJ whole genome shotgun (WGS) entry which is preliminary data.</text>
</comment>
<evidence type="ECO:0000256" key="5">
    <source>
        <dbReference type="SAM" id="MobiDB-lite"/>
    </source>
</evidence>
<evidence type="ECO:0000256" key="2">
    <source>
        <dbReference type="ARBA" id="ARBA00023037"/>
    </source>
</evidence>
<comment type="subcellular location">
    <subcellularLocation>
        <location evidence="1">Membrane</location>
        <topology evidence="1">Single-pass type I membrane protein</topology>
    </subcellularLocation>
</comment>
<dbReference type="InterPro" id="IPR048285">
    <property type="entry name" value="Integrin_alpha_Ig-like_2"/>
</dbReference>